<dbReference type="GO" id="GO:0003700">
    <property type="term" value="F:DNA-binding transcription factor activity"/>
    <property type="evidence" value="ECO:0007669"/>
    <property type="project" value="InterPro"/>
</dbReference>
<dbReference type="GO" id="GO:0043565">
    <property type="term" value="F:sequence-specific DNA binding"/>
    <property type="evidence" value="ECO:0007669"/>
    <property type="project" value="InterPro"/>
</dbReference>
<dbReference type="Gene3D" id="1.10.10.60">
    <property type="entry name" value="Homeodomain-like"/>
    <property type="match status" value="2"/>
</dbReference>
<sequence>MTIGSNQYMNMLGDRYPFNLFVPECSGTTIFQPHWHEKCLEIIYMIQGSAEFHIGGTSYIGTSGDLFLIGEGVIHGAYLIDEPPQYYTILLDRYSLVRSDFNSVEYGALLTGKLSLPTLIQPEHENYETLTPIVISIIEEFIHHEPGYESAVKSYLHILLTKLYRFYGCSTQPNQRKQEADRLKMERLKDAISFVEGHYQEQVTLGQAAMIAGMSEYHFCRVFKHTVGRTFNEYVQLYRIGQAEIMLNQTDLSISRIAEQAGFGSIHYFDKLFKRYRGCSPLQYRKRVRNG</sequence>
<dbReference type="PANTHER" id="PTHR43280:SF28">
    <property type="entry name" value="HTH-TYPE TRANSCRIPTIONAL ACTIVATOR RHAS"/>
    <property type="match status" value="1"/>
</dbReference>
<dbReference type="EMBL" id="MSZX01000009">
    <property type="protein sequence ID" value="OPA75228.1"/>
    <property type="molecule type" value="Genomic_DNA"/>
</dbReference>
<dbReference type="Gene3D" id="2.60.120.10">
    <property type="entry name" value="Jelly Rolls"/>
    <property type="match status" value="1"/>
</dbReference>
<dbReference type="InterPro" id="IPR037923">
    <property type="entry name" value="HTH-like"/>
</dbReference>
<dbReference type="Proteomes" id="UP000190188">
    <property type="component" value="Unassembled WGS sequence"/>
</dbReference>
<dbReference type="InterPro" id="IPR020449">
    <property type="entry name" value="Tscrpt_reg_AraC-type_HTH"/>
</dbReference>
<evidence type="ECO:0000256" key="1">
    <source>
        <dbReference type="ARBA" id="ARBA00023015"/>
    </source>
</evidence>
<dbReference type="InterPro" id="IPR018060">
    <property type="entry name" value="HTH_AraC"/>
</dbReference>
<dbReference type="InterPro" id="IPR018062">
    <property type="entry name" value="HTH_AraC-typ_CS"/>
</dbReference>
<organism evidence="5 6">
    <name type="scientific">Paenibacillus selenitireducens</name>
    <dbReference type="NCBI Taxonomy" id="1324314"/>
    <lineage>
        <taxon>Bacteria</taxon>
        <taxon>Bacillati</taxon>
        <taxon>Bacillota</taxon>
        <taxon>Bacilli</taxon>
        <taxon>Bacillales</taxon>
        <taxon>Paenibacillaceae</taxon>
        <taxon>Paenibacillus</taxon>
    </lineage>
</organism>
<dbReference type="SUPFAM" id="SSF46689">
    <property type="entry name" value="Homeodomain-like"/>
    <property type="match status" value="2"/>
</dbReference>
<dbReference type="SUPFAM" id="SSF51215">
    <property type="entry name" value="Regulatory protein AraC"/>
    <property type="match status" value="1"/>
</dbReference>
<dbReference type="InterPro" id="IPR003313">
    <property type="entry name" value="AraC-bd"/>
</dbReference>
<keyword evidence="2" id="KW-0238">DNA-binding</keyword>
<proteinExistence type="predicted"/>
<dbReference type="Pfam" id="PF02311">
    <property type="entry name" value="AraC_binding"/>
    <property type="match status" value="1"/>
</dbReference>
<keyword evidence="3" id="KW-0804">Transcription</keyword>
<dbReference type="PRINTS" id="PR00032">
    <property type="entry name" value="HTHARAC"/>
</dbReference>
<dbReference type="PROSITE" id="PS00041">
    <property type="entry name" value="HTH_ARAC_FAMILY_1"/>
    <property type="match status" value="1"/>
</dbReference>
<comment type="caution">
    <text evidence="5">The sequence shown here is derived from an EMBL/GenBank/DDBJ whole genome shotgun (WGS) entry which is preliminary data.</text>
</comment>
<reference evidence="5 6" key="1">
    <citation type="submission" date="2017-01" db="EMBL/GenBank/DDBJ databases">
        <title>Genome analysis of Paenibacillus selenitrireducens ES3-24.</title>
        <authorList>
            <person name="Xu D."/>
            <person name="Yao R."/>
            <person name="Zheng S."/>
        </authorList>
    </citation>
    <scope>NUCLEOTIDE SEQUENCE [LARGE SCALE GENOMIC DNA]</scope>
    <source>
        <strain evidence="5 6">ES3-24</strain>
    </source>
</reference>
<dbReference type="PROSITE" id="PS01124">
    <property type="entry name" value="HTH_ARAC_FAMILY_2"/>
    <property type="match status" value="1"/>
</dbReference>
<accession>A0A1T2X5R9</accession>
<keyword evidence="6" id="KW-1185">Reference proteome</keyword>
<keyword evidence="1" id="KW-0805">Transcription regulation</keyword>
<name>A0A1T2X5R9_9BACL</name>
<dbReference type="AlphaFoldDB" id="A0A1T2X5R9"/>
<dbReference type="InterPro" id="IPR009057">
    <property type="entry name" value="Homeodomain-like_sf"/>
</dbReference>
<dbReference type="STRING" id="1324314.BVG16_21760"/>
<evidence type="ECO:0000313" key="5">
    <source>
        <dbReference type="EMBL" id="OPA75228.1"/>
    </source>
</evidence>
<evidence type="ECO:0000256" key="2">
    <source>
        <dbReference type="ARBA" id="ARBA00023125"/>
    </source>
</evidence>
<dbReference type="InterPro" id="IPR014710">
    <property type="entry name" value="RmlC-like_jellyroll"/>
</dbReference>
<dbReference type="Pfam" id="PF12833">
    <property type="entry name" value="HTH_18"/>
    <property type="match status" value="1"/>
</dbReference>
<dbReference type="SMART" id="SM00342">
    <property type="entry name" value="HTH_ARAC"/>
    <property type="match status" value="1"/>
</dbReference>
<evidence type="ECO:0000259" key="4">
    <source>
        <dbReference type="PROSITE" id="PS01124"/>
    </source>
</evidence>
<protein>
    <recommendedName>
        <fullName evidence="4">HTH araC/xylS-type domain-containing protein</fullName>
    </recommendedName>
</protein>
<gene>
    <name evidence="5" type="ORF">BVG16_21760</name>
</gene>
<evidence type="ECO:0000256" key="3">
    <source>
        <dbReference type="ARBA" id="ARBA00023163"/>
    </source>
</evidence>
<feature type="domain" description="HTH araC/xylS-type" evidence="4">
    <location>
        <begin position="189"/>
        <end position="287"/>
    </location>
</feature>
<dbReference type="PANTHER" id="PTHR43280">
    <property type="entry name" value="ARAC-FAMILY TRANSCRIPTIONAL REGULATOR"/>
    <property type="match status" value="1"/>
</dbReference>
<evidence type="ECO:0000313" key="6">
    <source>
        <dbReference type="Proteomes" id="UP000190188"/>
    </source>
</evidence>